<protein>
    <submittedName>
        <fullName evidence="2">Uncharacterized protein</fullName>
    </submittedName>
</protein>
<dbReference type="PANTHER" id="PTHR31379">
    <property type="entry name" value="F-BOX C PROTEIN-RELATED-RELATED"/>
    <property type="match status" value="1"/>
</dbReference>
<accession>G0MMI3</accession>
<dbReference type="InParanoid" id="G0MMI3"/>
<dbReference type="PANTHER" id="PTHR31379:SF1">
    <property type="entry name" value="F-BOX C PROTEIN-RELATED"/>
    <property type="match status" value="1"/>
</dbReference>
<name>G0MMI3_CAEBE</name>
<dbReference type="eggNOG" id="ENOG502TJUD">
    <property type="taxonomic scope" value="Eukaryota"/>
</dbReference>
<organism evidence="3">
    <name type="scientific">Caenorhabditis brenneri</name>
    <name type="common">Nematode worm</name>
    <dbReference type="NCBI Taxonomy" id="135651"/>
    <lineage>
        <taxon>Eukaryota</taxon>
        <taxon>Metazoa</taxon>
        <taxon>Ecdysozoa</taxon>
        <taxon>Nematoda</taxon>
        <taxon>Chromadorea</taxon>
        <taxon>Rhabditida</taxon>
        <taxon>Rhabditina</taxon>
        <taxon>Rhabditomorpha</taxon>
        <taxon>Rhabditoidea</taxon>
        <taxon>Rhabditidae</taxon>
        <taxon>Peloderinae</taxon>
        <taxon>Caenorhabditis</taxon>
    </lineage>
</organism>
<dbReference type="Pfam" id="PF12078">
    <property type="entry name" value="DUF3557"/>
    <property type="match status" value="1"/>
</dbReference>
<dbReference type="FunCoup" id="G0MMI3">
    <property type="interactions" value="1391"/>
</dbReference>
<dbReference type="OMA" id="RCDIDEY"/>
<evidence type="ECO:0000313" key="2">
    <source>
        <dbReference type="EMBL" id="EGT37509.1"/>
    </source>
</evidence>
<dbReference type="HOGENOM" id="CLU_042576_0_1_1"/>
<reference evidence="3" key="1">
    <citation type="submission" date="2011-07" db="EMBL/GenBank/DDBJ databases">
        <authorList>
            <consortium name="Caenorhabditis brenneri Sequencing and Analysis Consortium"/>
            <person name="Wilson R.K."/>
        </authorList>
    </citation>
    <scope>NUCLEOTIDE SEQUENCE [LARGE SCALE GENOMIC DNA]</scope>
    <source>
        <strain evidence="3">PB2801</strain>
    </source>
</reference>
<keyword evidence="3" id="KW-1185">Reference proteome</keyword>
<feature type="coiled-coil region" evidence="1">
    <location>
        <begin position="129"/>
        <end position="182"/>
    </location>
</feature>
<dbReference type="OrthoDB" id="5889481at2759"/>
<gene>
    <name evidence="2" type="ORF">CAEBREN_09672</name>
</gene>
<dbReference type="Proteomes" id="UP000008068">
    <property type="component" value="Unassembled WGS sequence"/>
</dbReference>
<evidence type="ECO:0000256" key="1">
    <source>
        <dbReference type="SAM" id="Coils"/>
    </source>
</evidence>
<dbReference type="InterPro" id="IPR021942">
    <property type="entry name" value="DUF3557"/>
</dbReference>
<keyword evidence="1" id="KW-0175">Coiled coil</keyword>
<proteinExistence type="predicted"/>
<dbReference type="EMBL" id="GL379802">
    <property type="protein sequence ID" value="EGT37509.1"/>
    <property type="molecule type" value="Genomic_DNA"/>
</dbReference>
<evidence type="ECO:0000313" key="3">
    <source>
        <dbReference type="Proteomes" id="UP000008068"/>
    </source>
</evidence>
<dbReference type="AlphaFoldDB" id="G0MMI3"/>
<sequence length="493" mass="57282">MNSKPLSYDSLKTVLQHMDAHTRINLSARIPSIRKTEKSVPLKINYLTFNFDSISINDTLYKVGIFRDYGASKPPNYVKKCNEEWGGRCDIDEYGFNDLNSLKQRSLPEDIIMKPNAIEEPPPRNDDTIEQKETEIVTLKSRILELDTKYKEYLSAHGFETIDELAEHLHTAQEQNNESRYETLYSVLDNMRSTNSSIMGNLEEIDEIQHYLECCKNFQNKTPPPYTPYIQLTVVQWKQWDLWVHEYEVEHIEHVEYRKQLPLALRAISNFIFEGRRHPVHVETLRVGQTDIIRVPNNLQLKVRCMHLSGSLDVVCNAISPIIHSSSFPLKEFKIRDFSGALENHVIDITYLQSEMPRNAEKLDIEYYGDNDDIWLTILLALQNKSVYLNFSVSLSADDYVELIRTWAVHGKEIGTVFTFEVLRERRTQKIVDRIAGEFEGAVKKDRCITIPMSSHSSQIYVTTTDDFDFEFEYVRACFLEIKVVSSSDNLNQ</sequence>